<dbReference type="SUPFAM" id="SSF55785">
    <property type="entry name" value="PYP-like sensor domain (PAS domain)"/>
    <property type="match status" value="2"/>
</dbReference>
<dbReference type="NCBIfam" id="TIGR00229">
    <property type="entry name" value="sensory_box"/>
    <property type="match status" value="1"/>
</dbReference>
<dbReference type="InterPro" id="IPR036097">
    <property type="entry name" value="HisK_dim/P_sf"/>
</dbReference>
<dbReference type="PROSITE" id="PS50109">
    <property type="entry name" value="HIS_KIN"/>
    <property type="match status" value="1"/>
</dbReference>
<evidence type="ECO:0000259" key="4">
    <source>
        <dbReference type="PROSITE" id="PS50109"/>
    </source>
</evidence>
<sequence>MSAPETLPPPACPDSGPQEQARMLQTLCDHFPGGVTVMDHELRLRLWNRRFLEMMELPPELFAQSISLPQLWHFNIARGEFGPVQDPDALVAGFVERALRFEPHAFTRVRPNGRVIEIRGEPIAEGGFVTTWVDVTEHHRLETELHRHDALVTQIVNHLPQGISLFDEQLVLQLWNQAFIEVLEFPPEAVFRGARFEDLLGLMARRGDYGPGDPTEQVAQRLALARQFQAHRFERTRPNGRTHLVEGRPIQLDGRLAGFVTTYTDITTQKTTEQALRRANDQLAAGMAERSAALDTAQSHLSQAIDQLAQSEKLAALGQLVAGVAHELNTPIGNSVMAASTFLDRVAQFEAEARSGLRRSVLDEFLNFSREAARLVQDNLARAAELIDAFKQVAVDQTSMRRREFLLDETVRKVCATMAHTLRRGQHRFEIAIPQGITLNSHPGALEQILTNLISNSLVHGFEGRAQGCIRIEAHGEREEVGLSYQDDGVGLSPEAVRRIFEPFFTTKLGQGGTGLGLHISHTLATTVLGGQITAHSQPGQGARFELRLPRVAPLQGEGASPANE</sequence>
<dbReference type="CDD" id="cd00075">
    <property type="entry name" value="HATPase"/>
    <property type="match status" value="1"/>
</dbReference>
<dbReference type="AlphaFoldDB" id="A0A931IZ67"/>
<dbReference type="EMBL" id="JAEDAK010000001">
    <property type="protein sequence ID" value="MBH9575441.1"/>
    <property type="molecule type" value="Genomic_DNA"/>
</dbReference>
<dbReference type="InterPro" id="IPR003594">
    <property type="entry name" value="HATPase_dom"/>
</dbReference>
<protein>
    <recommendedName>
        <fullName evidence="2">histidine kinase</fullName>
        <ecNumber evidence="2">2.7.13.3</ecNumber>
    </recommendedName>
</protein>
<accession>A0A931IZ67</accession>
<dbReference type="InterPro" id="IPR003661">
    <property type="entry name" value="HisK_dim/P_dom"/>
</dbReference>
<dbReference type="InterPro" id="IPR036890">
    <property type="entry name" value="HATPase_C_sf"/>
</dbReference>
<dbReference type="GO" id="GO:0000155">
    <property type="term" value="F:phosphorelay sensor kinase activity"/>
    <property type="evidence" value="ECO:0007669"/>
    <property type="project" value="InterPro"/>
</dbReference>
<dbReference type="PRINTS" id="PR00344">
    <property type="entry name" value="BCTRLSENSOR"/>
</dbReference>
<dbReference type="Pfam" id="PF02518">
    <property type="entry name" value="HATPase_c"/>
    <property type="match status" value="1"/>
</dbReference>
<proteinExistence type="predicted"/>
<evidence type="ECO:0000256" key="3">
    <source>
        <dbReference type="ARBA" id="ARBA00022553"/>
    </source>
</evidence>
<dbReference type="InterPro" id="IPR005467">
    <property type="entry name" value="His_kinase_dom"/>
</dbReference>
<name>A0A931IZ67_9BURK</name>
<dbReference type="SMART" id="SM00387">
    <property type="entry name" value="HATPase_c"/>
    <property type="match status" value="1"/>
</dbReference>
<dbReference type="Gene3D" id="1.10.287.130">
    <property type="match status" value="1"/>
</dbReference>
<dbReference type="InterPro" id="IPR000014">
    <property type="entry name" value="PAS"/>
</dbReference>
<dbReference type="Pfam" id="PF12860">
    <property type="entry name" value="PAS_7"/>
    <property type="match status" value="2"/>
</dbReference>
<feature type="domain" description="Histidine kinase" evidence="4">
    <location>
        <begin position="323"/>
        <end position="553"/>
    </location>
</feature>
<dbReference type="PANTHER" id="PTHR43065">
    <property type="entry name" value="SENSOR HISTIDINE KINASE"/>
    <property type="match status" value="1"/>
</dbReference>
<dbReference type="InterPro" id="IPR035965">
    <property type="entry name" value="PAS-like_dom_sf"/>
</dbReference>
<dbReference type="PANTHER" id="PTHR43065:SF47">
    <property type="match status" value="1"/>
</dbReference>
<comment type="caution">
    <text evidence="5">The sequence shown here is derived from an EMBL/GenBank/DDBJ whole genome shotgun (WGS) entry which is preliminary data.</text>
</comment>
<dbReference type="SUPFAM" id="SSF55874">
    <property type="entry name" value="ATPase domain of HSP90 chaperone/DNA topoisomerase II/histidine kinase"/>
    <property type="match status" value="1"/>
</dbReference>
<dbReference type="CDD" id="cd00082">
    <property type="entry name" value="HisKA"/>
    <property type="match status" value="1"/>
</dbReference>
<evidence type="ECO:0000256" key="1">
    <source>
        <dbReference type="ARBA" id="ARBA00000085"/>
    </source>
</evidence>
<reference evidence="5" key="1">
    <citation type="submission" date="2020-12" db="EMBL/GenBank/DDBJ databases">
        <title>The genome sequence of Inhella sp. 1Y17.</title>
        <authorList>
            <person name="Liu Y."/>
        </authorList>
    </citation>
    <scope>NUCLEOTIDE SEQUENCE</scope>
    <source>
        <strain evidence="5">1Y17</strain>
    </source>
</reference>
<dbReference type="SUPFAM" id="SSF47384">
    <property type="entry name" value="Homodimeric domain of signal transducing histidine kinase"/>
    <property type="match status" value="1"/>
</dbReference>
<keyword evidence="6" id="KW-1185">Reference proteome</keyword>
<dbReference type="Gene3D" id="3.30.565.10">
    <property type="entry name" value="Histidine kinase-like ATPase, C-terminal domain"/>
    <property type="match status" value="1"/>
</dbReference>
<evidence type="ECO:0000313" key="6">
    <source>
        <dbReference type="Proteomes" id="UP000613266"/>
    </source>
</evidence>
<dbReference type="InterPro" id="IPR004358">
    <property type="entry name" value="Sig_transdc_His_kin-like_C"/>
</dbReference>
<comment type="catalytic activity">
    <reaction evidence="1">
        <text>ATP + protein L-histidine = ADP + protein N-phospho-L-histidine.</text>
        <dbReference type="EC" id="2.7.13.3"/>
    </reaction>
</comment>
<evidence type="ECO:0000256" key="2">
    <source>
        <dbReference type="ARBA" id="ARBA00012438"/>
    </source>
</evidence>
<dbReference type="EC" id="2.7.13.3" evidence="2"/>
<dbReference type="Proteomes" id="UP000613266">
    <property type="component" value="Unassembled WGS sequence"/>
</dbReference>
<evidence type="ECO:0000313" key="5">
    <source>
        <dbReference type="EMBL" id="MBH9575441.1"/>
    </source>
</evidence>
<organism evidence="5 6">
    <name type="scientific">Inhella proteolytica</name>
    <dbReference type="NCBI Taxonomy" id="2795029"/>
    <lineage>
        <taxon>Bacteria</taxon>
        <taxon>Pseudomonadati</taxon>
        <taxon>Pseudomonadota</taxon>
        <taxon>Betaproteobacteria</taxon>
        <taxon>Burkholderiales</taxon>
        <taxon>Sphaerotilaceae</taxon>
        <taxon>Inhella</taxon>
    </lineage>
</organism>
<keyword evidence="3" id="KW-0597">Phosphoprotein</keyword>
<gene>
    <name evidence="5" type="ORF">I7X39_00855</name>
</gene>
<dbReference type="Gene3D" id="3.30.450.20">
    <property type="entry name" value="PAS domain"/>
    <property type="match status" value="2"/>
</dbReference>
<dbReference type="RefSeq" id="WP_198109061.1">
    <property type="nucleotide sequence ID" value="NZ_JAEDAK010000001.1"/>
</dbReference>